<gene>
    <name evidence="1" type="ORF">C922_05647</name>
</gene>
<feature type="non-terminal residue" evidence="1">
    <location>
        <position position="243"/>
    </location>
</feature>
<dbReference type="AlphaFoldDB" id="W6ZSS2"/>
<protein>
    <submittedName>
        <fullName evidence="1">Uncharacterized protein</fullName>
    </submittedName>
</protein>
<evidence type="ECO:0000313" key="2">
    <source>
        <dbReference type="Proteomes" id="UP000030640"/>
    </source>
</evidence>
<dbReference type="EMBL" id="KI965581">
    <property type="protein sequence ID" value="EUD63972.1"/>
    <property type="molecule type" value="Genomic_DNA"/>
</dbReference>
<organism evidence="1 2">
    <name type="scientific">Plasmodium inui San Antonio 1</name>
    <dbReference type="NCBI Taxonomy" id="1237626"/>
    <lineage>
        <taxon>Eukaryota</taxon>
        <taxon>Sar</taxon>
        <taxon>Alveolata</taxon>
        <taxon>Apicomplexa</taxon>
        <taxon>Aconoidasida</taxon>
        <taxon>Haemosporida</taxon>
        <taxon>Plasmodiidae</taxon>
        <taxon>Plasmodium</taxon>
        <taxon>Plasmodium (Plasmodium)</taxon>
    </lineage>
</organism>
<proteinExistence type="predicted"/>
<dbReference type="VEuPathDB" id="PlasmoDB:C922_05647"/>
<keyword evidence="2" id="KW-1185">Reference proteome</keyword>
<reference evidence="1 2" key="1">
    <citation type="submission" date="2013-02" db="EMBL/GenBank/DDBJ databases">
        <title>The Genome Sequence of Plasmodium inui San Antonio 1.</title>
        <authorList>
            <consortium name="The Broad Institute Genome Sequencing Platform"/>
            <consortium name="The Broad Institute Genome Sequencing Center for Infectious Disease"/>
            <person name="Neafsey D."/>
            <person name="Cheeseman I."/>
            <person name="Volkman S."/>
            <person name="Adams J."/>
            <person name="Walker B."/>
            <person name="Young S.K."/>
            <person name="Zeng Q."/>
            <person name="Gargeya S."/>
            <person name="Fitzgerald M."/>
            <person name="Haas B."/>
            <person name="Abouelleil A."/>
            <person name="Alvarado L."/>
            <person name="Arachchi H.M."/>
            <person name="Berlin A.M."/>
            <person name="Chapman S.B."/>
            <person name="Dewar J."/>
            <person name="Goldberg J."/>
            <person name="Griggs A."/>
            <person name="Gujja S."/>
            <person name="Hansen M."/>
            <person name="Howarth C."/>
            <person name="Imamovic A."/>
            <person name="Larimer J."/>
            <person name="McCowan C."/>
            <person name="Murphy C."/>
            <person name="Neiman D."/>
            <person name="Pearson M."/>
            <person name="Priest M."/>
            <person name="Roberts A."/>
            <person name="Saif S."/>
            <person name="Shea T."/>
            <person name="Sisk P."/>
            <person name="Sykes S."/>
            <person name="Wortman J."/>
            <person name="Nusbaum C."/>
            <person name="Birren B."/>
        </authorList>
    </citation>
    <scope>NUCLEOTIDE SEQUENCE [LARGE SCALE GENOMIC DNA]</scope>
    <source>
        <strain evidence="1 2">San Antonio 1</strain>
    </source>
</reference>
<dbReference type="Proteomes" id="UP000030640">
    <property type="component" value="Unassembled WGS sequence"/>
</dbReference>
<accession>W6ZSS2</accession>
<dbReference type="RefSeq" id="XP_008819440.1">
    <property type="nucleotide sequence ID" value="XM_008821218.1"/>
</dbReference>
<sequence>MSTQSVFAGYMKELLTDFKAKMKCHQDDGQPRGICQLLEISADTPLNQFRLYEPAEEENRPGEAERVYGTTTSICQKLEEWITTKEIKEINGKIYLKGECSYEEYTDRTQNTRSQRCTPKTELLNWDHYTKDTTVRKGDSSTQALNLCMNIVTLILVNSGLTKTGARVELEVAKKDNYCDLVYKALANWATPELAEKIMFQWFTVQNIPEGKRPRYEITGQDFFEAISIANSTRHHPEKGMHC</sequence>
<dbReference type="GeneID" id="20040921"/>
<evidence type="ECO:0000313" key="1">
    <source>
        <dbReference type="EMBL" id="EUD63972.1"/>
    </source>
</evidence>
<name>W6ZSS2_9APIC</name>